<reference evidence="2 3" key="1">
    <citation type="submission" date="2017-07" db="EMBL/GenBank/DDBJ databases">
        <title>Draft whole genome sequences of clinical Proprionibacteriaceae strains.</title>
        <authorList>
            <person name="Bernier A.-M."/>
            <person name="Bernard K."/>
            <person name="Domingo M.-C."/>
        </authorList>
    </citation>
    <scope>NUCLEOTIDE SEQUENCE [LARGE SCALE GENOMIC DNA]</scope>
    <source>
        <strain evidence="2 3">NML 130396</strain>
    </source>
</reference>
<feature type="transmembrane region" description="Helical" evidence="1">
    <location>
        <begin position="110"/>
        <end position="131"/>
    </location>
</feature>
<dbReference type="AlphaFoldDB" id="A0A255H6D1"/>
<dbReference type="InterPro" id="IPR009937">
    <property type="entry name" value="Phage_holin_3_6"/>
</dbReference>
<comment type="caution">
    <text evidence="2">The sequence shown here is derived from an EMBL/GenBank/DDBJ whole genome shotgun (WGS) entry which is preliminary data.</text>
</comment>
<name>A0A255H6D1_9ACTN</name>
<keyword evidence="1" id="KW-1133">Transmembrane helix</keyword>
<dbReference type="EMBL" id="NMVQ01000008">
    <property type="protein sequence ID" value="OYO23109.1"/>
    <property type="molecule type" value="Genomic_DNA"/>
</dbReference>
<evidence type="ECO:0000256" key="1">
    <source>
        <dbReference type="SAM" id="Phobius"/>
    </source>
</evidence>
<evidence type="ECO:0000313" key="3">
    <source>
        <dbReference type="Proteomes" id="UP000216311"/>
    </source>
</evidence>
<keyword evidence="1" id="KW-0472">Membrane</keyword>
<evidence type="ECO:0000313" key="2">
    <source>
        <dbReference type="EMBL" id="OYO23109.1"/>
    </source>
</evidence>
<feature type="transmembrane region" description="Helical" evidence="1">
    <location>
        <begin position="75"/>
        <end position="98"/>
    </location>
</feature>
<keyword evidence="1" id="KW-0812">Transmembrane</keyword>
<keyword evidence="3" id="KW-1185">Reference proteome</keyword>
<gene>
    <name evidence="2" type="ORF">CGZ93_06515</name>
</gene>
<proteinExistence type="predicted"/>
<organism evidence="2 3">
    <name type="scientific">Enemella dayhoffiae</name>
    <dbReference type="NCBI Taxonomy" id="2016507"/>
    <lineage>
        <taxon>Bacteria</taxon>
        <taxon>Bacillati</taxon>
        <taxon>Actinomycetota</taxon>
        <taxon>Actinomycetes</taxon>
        <taxon>Propionibacteriales</taxon>
        <taxon>Propionibacteriaceae</taxon>
        <taxon>Enemella</taxon>
    </lineage>
</organism>
<dbReference type="Proteomes" id="UP000216311">
    <property type="component" value="Unassembled WGS sequence"/>
</dbReference>
<dbReference type="RefSeq" id="WP_094363343.1">
    <property type="nucleotide sequence ID" value="NZ_NMVQ01000008.1"/>
</dbReference>
<accession>A0A255H6D1</accession>
<protein>
    <recommendedName>
        <fullName evidence="4">Phage holin family protein</fullName>
    </recommendedName>
</protein>
<dbReference type="OrthoDB" id="3216929at2"/>
<evidence type="ECO:0008006" key="4">
    <source>
        <dbReference type="Google" id="ProtNLM"/>
    </source>
</evidence>
<dbReference type="Pfam" id="PF07332">
    <property type="entry name" value="Phage_holin_3_6"/>
    <property type="match status" value="1"/>
</dbReference>
<sequence length="165" mass="17458">MTEHQNVNFQGGAHPQRAEGFVEGRAVERQLVGDDRSIGDLMGDITRDLSTLMRQEVALAKAEATQSAKQAGKGAGMLGGAGVAGHFTLLFLSLALWWGLAHLLRSEDPMFGWSAIIVAVIWAIIAGILAATGKSALNKVEGVPQTTETVGQIPNALKGEEAQNR</sequence>